<dbReference type="Pfam" id="PF00245">
    <property type="entry name" value="Alk_phosphatase"/>
    <property type="match status" value="1"/>
</dbReference>
<organism evidence="3 4">
    <name type="scientific">Polaromonas aquatica</name>
    <dbReference type="NCBI Taxonomy" id="332657"/>
    <lineage>
        <taxon>Bacteria</taxon>
        <taxon>Pseudomonadati</taxon>
        <taxon>Pseudomonadota</taxon>
        <taxon>Betaproteobacteria</taxon>
        <taxon>Burkholderiales</taxon>
        <taxon>Comamonadaceae</taxon>
        <taxon>Polaromonas</taxon>
    </lineage>
</organism>
<dbReference type="PANTHER" id="PTHR11596:SF72">
    <property type="entry name" value="ALKALINE PHOSPHATASE"/>
    <property type="match status" value="1"/>
</dbReference>
<proteinExistence type="inferred from homology"/>
<dbReference type="InterPro" id="IPR001952">
    <property type="entry name" value="Alkaline_phosphatase"/>
</dbReference>
<sequence length="670" mass="70991">MSNYFGLSRRLLAAMLLGAGSAGALAAPAVSRLTPPSELFASGNPNPPYIARFLPGQRFDLQATVRLDAGATLKDFQFSVDGVATRPAPDTTSVVTTGLTLPKDVNAAVVSQRAFSTLKTGVHRLAVRATQSDGQTVTAEGNFEVVALERDGRPAKNIIIMLGDGMGATHRTAARIIGRGYAQGKAKGLLAMDSFPYTGMVMTSSLDAIVTDSSPGMSNYVTGNKSSNNQEGVWPDDTADAFDNPRIEYLSEYLHRTQGKALGIVTTADIFDATPASMAVHTSNRGNGTGIVDQFLDDRHLTGLSVLMGGGRKWFLPNGDALKADGSRSGQPMNGSQRDDRTDYVLPADVVAGWKASPGKKDASRDLLADFQGSGFAYAHDGAALKTAMASKGGPDKLLGLFAYSNMNVAFDKINKRRGASTIVDDYGFPDQPMLDEMTGAALQVLAKNKNGFVAMIEGASIDKQSHLMDTDRWLLEVIEFDRAVLVAKDFAASHPDTIVIVTADHECSGASIIGASTKPVSALRDATSAPGLAAQRDAVVGTYQAAKFPKYTMEADGYPSSTDVDYKMLIGYGANADRYETWLANTTPTQDSQQPFVGKAPLSTYPDNPNVRNAKTGFMITGQVPGDQAVHTATDVPLSAYGRGAHRLSGVMDNADVFFKLAAVVGGKR</sequence>
<accession>A0ABW1TU20</accession>
<evidence type="ECO:0000256" key="1">
    <source>
        <dbReference type="RuleBase" id="RU003946"/>
    </source>
</evidence>
<evidence type="ECO:0000256" key="2">
    <source>
        <dbReference type="SAM" id="SignalP"/>
    </source>
</evidence>
<evidence type="ECO:0000313" key="3">
    <source>
        <dbReference type="EMBL" id="MFC6280409.1"/>
    </source>
</evidence>
<dbReference type="Gene3D" id="3.40.720.10">
    <property type="entry name" value="Alkaline Phosphatase, subunit A"/>
    <property type="match status" value="1"/>
</dbReference>
<dbReference type="RefSeq" id="WP_377412428.1">
    <property type="nucleotide sequence ID" value="NZ_JBHSRS010000012.1"/>
</dbReference>
<dbReference type="EMBL" id="JBHSRS010000012">
    <property type="protein sequence ID" value="MFC6280409.1"/>
    <property type="molecule type" value="Genomic_DNA"/>
</dbReference>
<dbReference type="InterPro" id="IPR017850">
    <property type="entry name" value="Alkaline_phosphatase_core_sf"/>
</dbReference>
<name>A0ABW1TU20_9BURK</name>
<evidence type="ECO:0000313" key="4">
    <source>
        <dbReference type="Proteomes" id="UP001596270"/>
    </source>
</evidence>
<comment type="caution">
    <text evidence="3">The sequence shown here is derived from an EMBL/GenBank/DDBJ whole genome shotgun (WGS) entry which is preliminary data.</text>
</comment>
<protein>
    <submittedName>
        <fullName evidence="3">Alkaline phosphatase</fullName>
    </submittedName>
</protein>
<reference evidence="4" key="1">
    <citation type="journal article" date="2019" name="Int. J. Syst. Evol. Microbiol.">
        <title>The Global Catalogue of Microorganisms (GCM) 10K type strain sequencing project: providing services to taxonomists for standard genome sequencing and annotation.</title>
        <authorList>
            <consortium name="The Broad Institute Genomics Platform"/>
            <consortium name="The Broad Institute Genome Sequencing Center for Infectious Disease"/>
            <person name="Wu L."/>
            <person name="Ma J."/>
        </authorList>
    </citation>
    <scope>NUCLEOTIDE SEQUENCE [LARGE SCALE GENOMIC DNA]</scope>
    <source>
        <strain evidence="4">CCUG 39402</strain>
    </source>
</reference>
<dbReference type="CDD" id="cd16012">
    <property type="entry name" value="ALP"/>
    <property type="match status" value="1"/>
</dbReference>
<dbReference type="Proteomes" id="UP001596270">
    <property type="component" value="Unassembled WGS sequence"/>
</dbReference>
<dbReference type="PANTHER" id="PTHR11596">
    <property type="entry name" value="ALKALINE PHOSPHATASE"/>
    <property type="match status" value="1"/>
</dbReference>
<feature type="signal peptide" evidence="2">
    <location>
        <begin position="1"/>
        <end position="26"/>
    </location>
</feature>
<feature type="chain" id="PRO_5046832502" evidence="2">
    <location>
        <begin position="27"/>
        <end position="670"/>
    </location>
</feature>
<keyword evidence="4" id="KW-1185">Reference proteome</keyword>
<keyword evidence="2" id="KW-0732">Signal</keyword>
<gene>
    <name evidence="3" type="ORF">ACFQND_04090</name>
</gene>
<comment type="similarity">
    <text evidence="1">Belongs to the alkaline phosphatase family.</text>
</comment>
<dbReference type="SUPFAM" id="SSF53649">
    <property type="entry name" value="Alkaline phosphatase-like"/>
    <property type="match status" value="1"/>
</dbReference>
<dbReference type="SMART" id="SM00098">
    <property type="entry name" value="alkPPc"/>
    <property type="match status" value="1"/>
</dbReference>
<dbReference type="PRINTS" id="PR00113">
    <property type="entry name" value="ALKPHPHTASE"/>
</dbReference>